<feature type="domain" description="C3H1-type" evidence="3">
    <location>
        <begin position="316"/>
        <end position="345"/>
    </location>
</feature>
<feature type="compositionally biased region" description="Low complexity" evidence="2">
    <location>
        <begin position="121"/>
        <end position="192"/>
    </location>
</feature>
<dbReference type="eggNOG" id="KOG1595">
    <property type="taxonomic scope" value="Eukaryota"/>
</dbReference>
<proteinExistence type="predicted"/>
<dbReference type="Pfam" id="PF25512">
    <property type="entry name" value="zf-CCCH_AtC3H23"/>
    <property type="match status" value="1"/>
</dbReference>
<feature type="zinc finger region" description="C3H1-type" evidence="1">
    <location>
        <begin position="279"/>
        <end position="308"/>
    </location>
</feature>
<keyword evidence="5" id="KW-1185">Reference proteome</keyword>
<dbReference type="PANTHER" id="PTHR46007">
    <property type="entry name" value="MEDIATOR OF RNA POLYMERASE II TRANSCRIPTION SUBUNIT 12"/>
    <property type="match status" value="1"/>
</dbReference>
<sequence>MSNQNNNWMYYNMNNQGNQQYHHMQNNNNGNVNSANSNCANNSNNSQQQQQNSHSHSQHQQYNSIQQQQYNEQIYQAMQQQFNHQMHHPHSQGQNSGIVQPPPGIAFMPSTFPQGQYPHYNQQVYSQQQQPLILQQQQQQASNGSNNSSPNQSHQQQPQNTNNNQQFQTPQSQSPQTTQQQQQIQQSQTQQQPKLSKLQKQYSLIDDRVTQASEEERSISSYQQSQIGNFNNQQEEYLLEHLELSIFKIQPCPNQNIQHNHKQCQYYHGLKDRRRVGTNYSHDPCQFIDSFGANCPLGDKCPKSHNKVEQLYRPDKYKTKFCTYYPNNCKSCEYGIFCSFAHSENDINTELIHNYEYDVDFYIFYYKTVWCPFNYINHDRGMCVYAHNWQDYRRKPHSIEFGYEPDGCESWNPNSFITEYEIGCPNKQNCKKCHGWKELEYHPKIYRTKPCQQQPCPKGKACPYYHNIQEKRNLSNNIQSELFRYAPRNRITKGLFKVSQHLIPKEIKQPQQPGGGGNNNPTNGSSGINNQPSKIAQFNSSHSLSSQNNNSVANYQGYQDNAIMNNQQVKKQASLNSKKVKGSAVLQKMNTCNDLSSNIYEESTDNERYQQFQSVYQEKGTQNHPITQSPPLKKPAVGVVNNSNNPNNFKRSESQQFEEVATQNSTPQPQFAGQEEQKKSLKIAVPFILEEQKDSGKKQSTSEINNNQQQYSSSSIKQGIQAQSQSQQEMFSKDQLADQLHQYDQFTNAFTTQPTTLQRQNTNPAQNIPFQNQQFMHYENANYNPQNNQNFPQKGRATYSKQNSIQSINNSSCNNLDNIQQKTANDKQDDEYDQINLAISDFNGFQQ</sequence>
<dbReference type="Proteomes" id="UP000009168">
    <property type="component" value="Unassembled WGS sequence"/>
</dbReference>
<feature type="region of interest" description="Disordered" evidence="2">
    <location>
        <begin position="19"/>
        <end position="65"/>
    </location>
</feature>
<dbReference type="GeneID" id="7832510"/>
<feature type="region of interest" description="Disordered" evidence="2">
    <location>
        <begin position="83"/>
        <end position="197"/>
    </location>
</feature>
<dbReference type="GO" id="GO:0016592">
    <property type="term" value="C:mediator complex"/>
    <property type="evidence" value="ECO:0007669"/>
    <property type="project" value="TreeGrafter"/>
</dbReference>
<dbReference type="KEGG" id="tet:TTHERM_00476830"/>
<reference evidence="5" key="1">
    <citation type="journal article" date="2006" name="PLoS Biol.">
        <title>Macronuclear genome sequence of the ciliate Tetrahymena thermophila, a model eukaryote.</title>
        <authorList>
            <person name="Eisen J.A."/>
            <person name="Coyne R.S."/>
            <person name="Wu M."/>
            <person name="Wu D."/>
            <person name="Thiagarajan M."/>
            <person name="Wortman J.R."/>
            <person name="Badger J.H."/>
            <person name="Ren Q."/>
            <person name="Amedeo P."/>
            <person name="Jones K.M."/>
            <person name="Tallon L.J."/>
            <person name="Delcher A.L."/>
            <person name="Salzberg S.L."/>
            <person name="Silva J.C."/>
            <person name="Haas B.J."/>
            <person name="Majoros W.H."/>
            <person name="Farzad M."/>
            <person name="Carlton J.M."/>
            <person name="Smith R.K. Jr."/>
            <person name="Garg J."/>
            <person name="Pearlman R.E."/>
            <person name="Karrer K.M."/>
            <person name="Sun L."/>
            <person name="Manning G."/>
            <person name="Elde N.C."/>
            <person name="Turkewitz A.P."/>
            <person name="Asai D.J."/>
            <person name="Wilkes D.E."/>
            <person name="Wang Y."/>
            <person name="Cai H."/>
            <person name="Collins K."/>
            <person name="Stewart B.A."/>
            <person name="Lee S.R."/>
            <person name="Wilamowska K."/>
            <person name="Weinberg Z."/>
            <person name="Ruzzo W.L."/>
            <person name="Wloga D."/>
            <person name="Gaertig J."/>
            <person name="Frankel J."/>
            <person name="Tsao C.-C."/>
            <person name="Gorovsky M.A."/>
            <person name="Keeling P.J."/>
            <person name="Waller R.F."/>
            <person name="Patron N.J."/>
            <person name="Cherry J.M."/>
            <person name="Stover N.A."/>
            <person name="Krieger C.J."/>
            <person name="del Toro C."/>
            <person name="Ryder H.F."/>
            <person name="Williamson S.C."/>
            <person name="Barbeau R.A."/>
            <person name="Hamilton E.P."/>
            <person name="Orias E."/>
        </authorList>
    </citation>
    <scope>NUCLEOTIDE SEQUENCE [LARGE SCALE GENOMIC DNA]</scope>
    <source>
        <strain evidence="5">SB210</strain>
    </source>
</reference>
<dbReference type="EMBL" id="GG662667">
    <property type="protein sequence ID" value="EAR97145.2"/>
    <property type="molecule type" value="Genomic_DNA"/>
</dbReference>
<keyword evidence="1" id="KW-0862">Zinc</keyword>
<dbReference type="PANTHER" id="PTHR46007:SF12">
    <property type="entry name" value="C2H2-TYPE DOMAIN-CONTAINING PROTEIN-RELATED"/>
    <property type="match status" value="1"/>
</dbReference>
<accession>I7MJS5</accession>
<feature type="compositionally biased region" description="Polar residues" evidence="2">
    <location>
        <begin position="618"/>
        <end position="630"/>
    </location>
</feature>
<dbReference type="SMART" id="SM00356">
    <property type="entry name" value="ZnF_C3H1"/>
    <property type="match status" value="3"/>
</dbReference>
<feature type="compositionally biased region" description="Polar residues" evidence="2">
    <location>
        <begin position="654"/>
        <end position="671"/>
    </location>
</feature>
<name>I7MJS5_TETTS</name>
<dbReference type="GO" id="GO:0045944">
    <property type="term" value="P:positive regulation of transcription by RNA polymerase II"/>
    <property type="evidence" value="ECO:0007669"/>
    <property type="project" value="TreeGrafter"/>
</dbReference>
<dbReference type="GO" id="GO:0003713">
    <property type="term" value="F:transcription coactivator activity"/>
    <property type="evidence" value="ECO:0007669"/>
    <property type="project" value="TreeGrafter"/>
</dbReference>
<feature type="region of interest" description="Disordered" evidence="2">
    <location>
        <begin position="504"/>
        <end position="553"/>
    </location>
</feature>
<feature type="compositionally biased region" description="Low complexity" evidence="2">
    <location>
        <begin position="702"/>
        <end position="728"/>
    </location>
</feature>
<dbReference type="RefSeq" id="XP_001017390.2">
    <property type="nucleotide sequence ID" value="XM_001017390.2"/>
</dbReference>
<feature type="region of interest" description="Disordered" evidence="2">
    <location>
        <begin position="618"/>
        <end position="677"/>
    </location>
</feature>
<keyword evidence="1" id="KW-0479">Metal-binding</keyword>
<dbReference type="InParanoid" id="I7MJS5"/>
<dbReference type="OrthoDB" id="20534at2759"/>
<evidence type="ECO:0000259" key="3">
    <source>
        <dbReference type="PROSITE" id="PS50103"/>
    </source>
</evidence>
<feature type="zinc finger region" description="C3H1-type" evidence="1">
    <location>
        <begin position="316"/>
        <end position="345"/>
    </location>
</feature>
<dbReference type="InterPro" id="IPR051647">
    <property type="entry name" value="Mediator_comp_sub12"/>
</dbReference>
<feature type="compositionally biased region" description="Low complexity" evidence="2">
    <location>
        <begin position="519"/>
        <end position="530"/>
    </location>
</feature>
<evidence type="ECO:0000313" key="4">
    <source>
        <dbReference type="EMBL" id="EAR97145.2"/>
    </source>
</evidence>
<evidence type="ECO:0000313" key="5">
    <source>
        <dbReference type="Proteomes" id="UP000009168"/>
    </source>
</evidence>
<organism evidence="4 5">
    <name type="scientific">Tetrahymena thermophila (strain SB210)</name>
    <dbReference type="NCBI Taxonomy" id="312017"/>
    <lineage>
        <taxon>Eukaryota</taxon>
        <taxon>Sar</taxon>
        <taxon>Alveolata</taxon>
        <taxon>Ciliophora</taxon>
        <taxon>Intramacronucleata</taxon>
        <taxon>Oligohymenophorea</taxon>
        <taxon>Hymenostomatida</taxon>
        <taxon>Tetrahymenina</taxon>
        <taxon>Tetrahymenidae</taxon>
        <taxon>Tetrahymena</taxon>
    </lineage>
</organism>
<evidence type="ECO:0000256" key="2">
    <source>
        <dbReference type="SAM" id="MobiDB-lite"/>
    </source>
</evidence>
<feature type="domain" description="C3H1-type" evidence="3">
    <location>
        <begin position="279"/>
        <end position="308"/>
    </location>
</feature>
<feature type="region of interest" description="Disordered" evidence="2">
    <location>
        <begin position="692"/>
        <end position="734"/>
    </location>
</feature>
<dbReference type="GO" id="GO:0008270">
    <property type="term" value="F:zinc ion binding"/>
    <property type="evidence" value="ECO:0007669"/>
    <property type="project" value="UniProtKB-KW"/>
</dbReference>
<dbReference type="PROSITE" id="PS50103">
    <property type="entry name" value="ZF_C3H1"/>
    <property type="match status" value="2"/>
</dbReference>
<gene>
    <name evidence="4" type="ORF">TTHERM_00476830</name>
</gene>
<evidence type="ECO:0000256" key="1">
    <source>
        <dbReference type="PROSITE-ProRule" id="PRU00723"/>
    </source>
</evidence>
<dbReference type="InterPro" id="IPR057444">
    <property type="entry name" value="Znf-CCCH_AtC3H23-like"/>
</dbReference>
<feature type="compositionally biased region" description="Low complexity" evidence="2">
    <location>
        <begin position="539"/>
        <end position="551"/>
    </location>
</feature>
<dbReference type="Gene3D" id="3.30.1370.210">
    <property type="match status" value="1"/>
</dbReference>
<dbReference type="AlphaFoldDB" id="I7MJS5"/>
<keyword evidence="1" id="KW-0863">Zinc-finger</keyword>
<dbReference type="InterPro" id="IPR000571">
    <property type="entry name" value="Znf_CCCH"/>
</dbReference>
<protein>
    <submittedName>
        <fullName evidence="4">Zinc finger CCCH type domain protein</fullName>
    </submittedName>
</protein>